<protein>
    <recommendedName>
        <fullName evidence="3">Nuclease HARBI1</fullName>
    </recommendedName>
</protein>
<gene>
    <name evidence="1" type="ORF">ALC60_12307</name>
</gene>
<dbReference type="STRING" id="64791.A0A151WLS2"/>
<reference evidence="1 2" key="1">
    <citation type="submission" date="2015-09" db="EMBL/GenBank/DDBJ databases">
        <title>Trachymyrmex zeteki WGS genome.</title>
        <authorList>
            <person name="Nygaard S."/>
            <person name="Hu H."/>
            <person name="Boomsma J."/>
            <person name="Zhang G."/>
        </authorList>
    </citation>
    <scope>NUCLEOTIDE SEQUENCE [LARGE SCALE GENOMIC DNA]</scope>
    <source>
        <strain evidence="1">Tzet28-1</strain>
        <tissue evidence="1">Whole body</tissue>
    </source>
</reference>
<sequence length="139" mass="16136">MNLDDIVLNVPIINALQNAEIAEQRRRIFHIRDDPFELPNEQFITLFRLSKAAARYLIELVEPHLTPQTRISSIDPSLRFFASGSYQMDTGKNIYMAISQPTVSRCIHEVIDVITKQEIMNHWIKFPSTLAELNELRIE</sequence>
<dbReference type="AlphaFoldDB" id="A0A151WLS2"/>
<dbReference type="EMBL" id="KQ982967">
    <property type="protein sequence ID" value="KYQ48645.1"/>
    <property type="molecule type" value="Genomic_DNA"/>
</dbReference>
<evidence type="ECO:0000313" key="2">
    <source>
        <dbReference type="Proteomes" id="UP000075809"/>
    </source>
</evidence>
<evidence type="ECO:0000313" key="1">
    <source>
        <dbReference type="EMBL" id="KYQ48645.1"/>
    </source>
</evidence>
<organism evidence="1 2">
    <name type="scientific">Mycetomoellerius zeteki</name>
    <dbReference type="NCBI Taxonomy" id="64791"/>
    <lineage>
        <taxon>Eukaryota</taxon>
        <taxon>Metazoa</taxon>
        <taxon>Ecdysozoa</taxon>
        <taxon>Arthropoda</taxon>
        <taxon>Hexapoda</taxon>
        <taxon>Insecta</taxon>
        <taxon>Pterygota</taxon>
        <taxon>Neoptera</taxon>
        <taxon>Endopterygota</taxon>
        <taxon>Hymenoptera</taxon>
        <taxon>Apocrita</taxon>
        <taxon>Aculeata</taxon>
        <taxon>Formicoidea</taxon>
        <taxon>Formicidae</taxon>
        <taxon>Myrmicinae</taxon>
        <taxon>Mycetomoellerius</taxon>
    </lineage>
</organism>
<evidence type="ECO:0008006" key="3">
    <source>
        <dbReference type="Google" id="ProtNLM"/>
    </source>
</evidence>
<keyword evidence="2" id="KW-1185">Reference proteome</keyword>
<proteinExistence type="predicted"/>
<name>A0A151WLS2_9HYME</name>
<accession>A0A151WLS2</accession>
<dbReference type="Proteomes" id="UP000075809">
    <property type="component" value="Unassembled WGS sequence"/>
</dbReference>